<reference evidence="1 3" key="1">
    <citation type="submission" date="2015-04" db="EMBL/GenBank/DDBJ databases">
        <title>Genome sequence of Kerstersia gyiorum CG1.</title>
        <authorList>
            <person name="Greninger A.L."/>
            <person name="Kozyreva V."/>
            <person name="Chaturvedi V."/>
        </authorList>
    </citation>
    <scope>NUCLEOTIDE SEQUENCE [LARGE SCALE GENOMIC DNA]</scope>
    <source>
        <strain evidence="1 3">CG1</strain>
    </source>
</reference>
<dbReference type="RefSeq" id="WP_068366549.1">
    <property type="nucleotide sequence ID" value="NZ_CBCSEB010000002.1"/>
</dbReference>
<gene>
    <name evidence="1" type="ORF">AAV32_00870</name>
    <name evidence="2" type="ORF">EV679_1076</name>
</gene>
<evidence type="ECO:0000313" key="2">
    <source>
        <dbReference type="EMBL" id="RZS73870.1"/>
    </source>
</evidence>
<dbReference type="EMBL" id="LBNE01000001">
    <property type="protein sequence ID" value="KKO72924.1"/>
    <property type="molecule type" value="Genomic_DNA"/>
</dbReference>
<dbReference type="Proteomes" id="UP000078084">
    <property type="component" value="Unassembled WGS sequence"/>
</dbReference>
<dbReference type="AlphaFoldDB" id="A0A171KVK7"/>
<dbReference type="GeneID" id="99727423"/>
<evidence type="ECO:0000313" key="3">
    <source>
        <dbReference type="Proteomes" id="UP000078084"/>
    </source>
</evidence>
<evidence type="ECO:0000313" key="1">
    <source>
        <dbReference type="EMBL" id="KKO72924.1"/>
    </source>
</evidence>
<keyword evidence="3" id="KW-1185">Reference proteome</keyword>
<name>A0A171KVK7_9BURK</name>
<dbReference type="EMBL" id="SGWZ01000001">
    <property type="protein sequence ID" value="RZS73870.1"/>
    <property type="molecule type" value="Genomic_DNA"/>
</dbReference>
<comment type="caution">
    <text evidence="1">The sequence shown here is derived from an EMBL/GenBank/DDBJ whole genome shotgun (WGS) entry which is preliminary data.</text>
</comment>
<dbReference type="Proteomes" id="UP000292039">
    <property type="component" value="Unassembled WGS sequence"/>
</dbReference>
<reference evidence="2 4" key="2">
    <citation type="submission" date="2019-02" db="EMBL/GenBank/DDBJ databases">
        <title>Genomic Encyclopedia of Type Strains, Phase IV (KMG-IV): sequencing the most valuable type-strain genomes for metagenomic binning, comparative biology and taxonomic classification.</title>
        <authorList>
            <person name="Goeker M."/>
        </authorList>
    </citation>
    <scope>NUCLEOTIDE SEQUENCE [LARGE SCALE GENOMIC DNA]</scope>
    <source>
        <strain evidence="2 4">DSM 16618</strain>
    </source>
</reference>
<sequence length="214" mass="23246">MSIKEKTLHYLFDPLCGWCYGASAFMGKAQSEPGLTLSLWPTGLFSGPGARAMDTEFAAYAWSNDQRIEQLTGQRFTEAYRRQVLEAGGMFDSGAATLALQAVHQSAPERELEALKAIQLARYVDGRDITRTGSLVSLLGELGLEPAATALAEPDLTLVQALQARTQHARRLMQAAHARGVPTLLLEVNETMQLLPSTAVYGSPDELLAQIRAL</sequence>
<protein>
    <submittedName>
        <fullName evidence="1">Protein-disulfide isomerase</fullName>
    </submittedName>
</protein>
<dbReference type="CDD" id="cd03025">
    <property type="entry name" value="DsbA_FrnE_like"/>
    <property type="match status" value="1"/>
</dbReference>
<accession>A0A171KVK7</accession>
<dbReference type="PATRIC" id="fig|206506.3.peg.208"/>
<keyword evidence="1" id="KW-0413">Isomerase</keyword>
<organism evidence="1 3">
    <name type="scientific">Kerstersia gyiorum</name>
    <dbReference type="NCBI Taxonomy" id="206506"/>
    <lineage>
        <taxon>Bacteria</taxon>
        <taxon>Pseudomonadati</taxon>
        <taxon>Pseudomonadota</taxon>
        <taxon>Betaproteobacteria</taxon>
        <taxon>Burkholderiales</taxon>
        <taxon>Alcaligenaceae</taxon>
        <taxon>Kerstersia</taxon>
    </lineage>
</organism>
<dbReference type="Gene3D" id="3.40.30.10">
    <property type="entry name" value="Glutaredoxin"/>
    <property type="match status" value="1"/>
</dbReference>
<proteinExistence type="predicted"/>
<dbReference type="STRING" id="206506.AAV32_00870"/>
<dbReference type="InterPro" id="IPR036249">
    <property type="entry name" value="Thioredoxin-like_sf"/>
</dbReference>
<dbReference type="GO" id="GO:0016853">
    <property type="term" value="F:isomerase activity"/>
    <property type="evidence" value="ECO:0007669"/>
    <property type="project" value="UniProtKB-KW"/>
</dbReference>
<evidence type="ECO:0000313" key="4">
    <source>
        <dbReference type="Proteomes" id="UP000292039"/>
    </source>
</evidence>
<dbReference type="SUPFAM" id="SSF52833">
    <property type="entry name" value="Thioredoxin-like"/>
    <property type="match status" value="1"/>
</dbReference>